<keyword evidence="11" id="KW-0663">Pyridoxal phosphate</keyword>
<organism evidence="14 15">
    <name type="scientific">Peptoniphilus olsenii</name>
    <dbReference type="NCBI Taxonomy" id="411570"/>
    <lineage>
        <taxon>Bacteria</taxon>
        <taxon>Bacillati</taxon>
        <taxon>Bacillota</taxon>
        <taxon>Tissierellia</taxon>
        <taxon>Tissierellales</taxon>
        <taxon>Peptoniphilaceae</taxon>
        <taxon>Peptoniphilus</taxon>
    </lineage>
</organism>
<dbReference type="InterPro" id="IPR001926">
    <property type="entry name" value="TrpB-like_PALP"/>
</dbReference>
<dbReference type="InterPro" id="IPR005789">
    <property type="entry name" value="Thr_deHydtase_catblc"/>
</dbReference>
<dbReference type="Gene3D" id="3.40.50.1100">
    <property type="match status" value="2"/>
</dbReference>
<comment type="caution">
    <text evidence="14">The sequence shown here is derived from an EMBL/GenBank/DDBJ whole genome shotgun (WGS) entry which is preliminary data.</text>
</comment>
<dbReference type="Proteomes" id="UP001549162">
    <property type="component" value="Unassembled WGS sequence"/>
</dbReference>
<dbReference type="InterPro" id="IPR050147">
    <property type="entry name" value="Ser/Thr_Dehydratase"/>
</dbReference>
<accession>A0ABV2J915</accession>
<evidence type="ECO:0000256" key="3">
    <source>
        <dbReference type="ARBA" id="ARBA00004810"/>
    </source>
</evidence>
<comment type="catalytic activity">
    <reaction evidence="1">
        <text>L-threonine = 2-oxobutanoate + NH4(+)</text>
        <dbReference type="Rhea" id="RHEA:22108"/>
        <dbReference type="ChEBI" id="CHEBI:16763"/>
        <dbReference type="ChEBI" id="CHEBI:28938"/>
        <dbReference type="ChEBI" id="CHEBI:57926"/>
        <dbReference type="EC" id="4.3.1.19"/>
    </reaction>
</comment>
<keyword evidence="10" id="KW-0412">Isoleucine biosynthesis</keyword>
<evidence type="ECO:0000256" key="9">
    <source>
        <dbReference type="ARBA" id="ARBA00022533"/>
    </source>
</evidence>
<comment type="pathway">
    <text evidence="3">Amino-acid biosynthesis; L-isoleucine biosynthesis; 2-oxobutanoate from L-threonine: step 1/1.</text>
</comment>
<feature type="domain" description="ACT" evidence="13">
    <location>
        <begin position="323"/>
        <end position="401"/>
    </location>
</feature>
<dbReference type="InterPro" id="IPR000634">
    <property type="entry name" value="Ser/Thr_deHydtase_PyrdxlP-BS"/>
</dbReference>
<evidence type="ECO:0000256" key="8">
    <source>
        <dbReference type="ARBA" id="ARBA00022248"/>
    </source>
</evidence>
<evidence type="ECO:0000256" key="7">
    <source>
        <dbReference type="ARBA" id="ARBA00012096"/>
    </source>
</evidence>
<dbReference type="Pfam" id="PF00291">
    <property type="entry name" value="PALP"/>
    <property type="match status" value="1"/>
</dbReference>
<comment type="pathway">
    <text evidence="4">Amino-acid degradation; L-threonine degradation via propanoate pathway; propanoate from L-threonine: step 1/4.</text>
</comment>
<proteinExistence type="inferred from homology"/>
<sequence>MMDVKEIYDAKERLKGHIKETPVVYAPNLGEDVYLKVEVLQDTGSFKLRGAYNKIATLSEEEASKGVVACSAGNHAQGVAKSATERGIDSIICMPYHAPLSKVSATKNYGAEVVLVKDSFDDAAAYADKLSKEEGYTFIAPFDDEKVIAGQGTIGLEILEKLPEVDIIVVPIGGGGLISGIALAAKSINPDIKIIGVQTKISPGMYESIKDDIIVTVKGGSTIADGIAVKTPGDITFEMTKELVDDIVLVTEGEISSAILTLLEKNKIITEGAAASTVAALMYKKFNHKGKKVCCVLSGGNIDVTRVSKVIEKGLYKTNRRMELRVKLNDAPGELTKLTKLLETEGANIVQIGQHIDVVSDTIDSMIVNIVVDTKNIDHQNALITMLNENFYVFKVKYNNPQF</sequence>
<dbReference type="NCBIfam" id="TIGR01127">
    <property type="entry name" value="ilvA_1Cterm"/>
    <property type="match status" value="1"/>
</dbReference>
<evidence type="ECO:0000256" key="4">
    <source>
        <dbReference type="ARBA" id="ARBA00004958"/>
    </source>
</evidence>
<evidence type="ECO:0000256" key="6">
    <source>
        <dbReference type="ARBA" id="ARBA00011447"/>
    </source>
</evidence>
<dbReference type="SUPFAM" id="SSF53686">
    <property type="entry name" value="Tryptophan synthase beta subunit-like PLP-dependent enzymes"/>
    <property type="match status" value="1"/>
</dbReference>
<evidence type="ECO:0000256" key="10">
    <source>
        <dbReference type="ARBA" id="ARBA00022624"/>
    </source>
</evidence>
<dbReference type="EMBL" id="JBEPMA010000003">
    <property type="protein sequence ID" value="MET3617103.1"/>
    <property type="molecule type" value="Genomic_DNA"/>
</dbReference>
<keyword evidence="15" id="KW-1185">Reference proteome</keyword>
<keyword evidence="9" id="KW-0021">Allosteric enzyme</keyword>
<gene>
    <name evidence="14" type="ORF">ABID14_000731</name>
</gene>
<evidence type="ECO:0000259" key="13">
    <source>
        <dbReference type="PROSITE" id="PS51671"/>
    </source>
</evidence>
<evidence type="ECO:0000313" key="14">
    <source>
        <dbReference type="EMBL" id="MET3617103.1"/>
    </source>
</evidence>
<keyword evidence="12 14" id="KW-0456">Lyase</keyword>
<evidence type="ECO:0000313" key="15">
    <source>
        <dbReference type="Proteomes" id="UP001549162"/>
    </source>
</evidence>
<keyword evidence="10" id="KW-0028">Amino-acid biosynthesis</keyword>
<dbReference type="PROSITE" id="PS51671">
    <property type="entry name" value="ACT"/>
    <property type="match status" value="1"/>
</dbReference>
<dbReference type="CDD" id="cd01562">
    <property type="entry name" value="Thr-dehyd"/>
    <property type="match status" value="1"/>
</dbReference>
<dbReference type="SUPFAM" id="SSF55021">
    <property type="entry name" value="ACT-like"/>
    <property type="match status" value="1"/>
</dbReference>
<evidence type="ECO:0000256" key="12">
    <source>
        <dbReference type="ARBA" id="ARBA00023239"/>
    </source>
</evidence>
<dbReference type="PANTHER" id="PTHR48078">
    <property type="entry name" value="THREONINE DEHYDRATASE, MITOCHONDRIAL-RELATED"/>
    <property type="match status" value="1"/>
</dbReference>
<protein>
    <recommendedName>
        <fullName evidence="8">L-threonine dehydratase catabolic TdcB</fullName>
        <ecNumber evidence="7">4.3.1.19</ecNumber>
    </recommendedName>
</protein>
<evidence type="ECO:0000256" key="5">
    <source>
        <dbReference type="ARBA" id="ARBA00010869"/>
    </source>
</evidence>
<comment type="similarity">
    <text evidence="5">Belongs to the serine/threonine dehydratase family.</text>
</comment>
<dbReference type="InterPro" id="IPR002912">
    <property type="entry name" value="ACT_dom"/>
</dbReference>
<comment type="cofactor">
    <cofactor evidence="2">
        <name>pyridoxal 5'-phosphate</name>
        <dbReference type="ChEBI" id="CHEBI:597326"/>
    </cofactor>
</comment>
<dbReference type="PANTHER" id="PTHR48078:SF6">
    <property type="entry name" value="L-THREONINE DEHYDRATASE CATABOLIC TDCB"/>
    <property type="match status" value="1"/>
</dbReference>
<evidence type="ECO:0000256" key="11">
    <source>
        <dbReference type="ARBA" id="ARBA00022898"/>
    </source>
</evidence>
<name>A0ABV2J915_9FIRM</name>
<reference evidence="14 15" key="1">
    <citation type="submission" date="2024-06" db="EMBL/GenBank/DDBJ databases">
        <title>Genomic Encyclopedia of Type Strains, Phase IV (KMG-IV): sequencing the most valuable type-strain genomes for metagenomic binning, comparative biology and taxonomic classification.</title>
        <authorList>
            <person name="Goeker M."/>
        </authorList>
    </citation>
    <scope>NUCLEOTIDE SEQUENCE [LARGE SCALE GENOMIC DNA]</scope>
    <source>
        <strain evidence="14 15">DSM 21460</strain>
    </source>
</reference>
<evidence type="ECO:0000256" key="2">
    <source>
        <dbReference type="ARBA" id="ARBA00001933"/>
    </source>
</evidence>
<dbReference type="GO" id="GO:0004794">
    <property type="term" value="F:threonine deaminase activity"/>
    <property type="evidence" value="ECO:0007669"/>
    <property type="project" value="UniProtKB-EC"/>
</dbReference>
<dbReference type="EC" id="4.3.1.19" evidence="7"/>
<dbReference type="PROSITE" id="PS00165">
    <property type="entry name" value="DEHYDRATASE_SER_THR"/>
    <property type="match status" value="1"/>
</dbReference>
<dbReference type="InterPro" id="IPR036052">
    <property type="entry name" value="TrpB-like_PALP_sf"/>
</dbReference>
<evidence type="ECO:0000256" key="1">
    <source>
        <dbReference type="ARBA" id="ARBA00001274"/>
    </source>
</evidence>
<keyword evidence="10" id="KW-0100">Branched-chain amino acid biosynthesis</keyword>
<comment type="subunit">
    <text evidence="6">In the native structure, TdcB is in a dimeric form, whereas in the TdcB-AMP complex, it exists in a tetrameric form (dimer of dimers).</text>
</comment>
<dbReference type="InterPro" id="IPR045865">
    <property type="entry name" value="ACT-like_dom_sf"/>
</dbReference>